<dbReference type="PROSITE" id="PS50994">
    <property type="entry name" value="INTEGRASE"/>
    <property type="match status" value="1"/>
</dbReference>
<dbReference type="InterPro" id="IPR050900">
    <property type="entry name" value="Transposase_IS3/IS150/IS904"/>
</dbReference>
<dbReference type="GO" id="GO:0006313">
    <property type="term" value="P:DNA transposition"/>
    <property type="evidence" value="ECO:0007669"/>
    <property type="project" value="InterPro"/>
</dbReference>
<dbReference type="EMBL" id="NIQC01000066">
    <property type="protein sequence ID" value="OWZ82637.1"/>
    <property type="molecule type" value="Genomic_DNA"/>
</dbReference>
<sequence>MGKNYSDDFKKTVVDLYHSGTSVKDLSSEYGVTEVTIYKWIKQLTPIQSGDDEVTPKDIDEMKKEMQRIKQENENLKKGYGHIREKVDDSELIEFIEEHKDDHSITTMCDALGVSKSTYYHKSNHVESNRDKENRKLTEEIIKIHNDSNKRYGAPKIHAILKIKGYKVSLKRVQRIMKKAGIRSIVRKKFKPYPNKQKVVERENILKQDFSTKTINEKWVTDITYIKTIKDSWCYLGSVMDLHTHKIIGYSISKNMTTDLVIKALKNAYETQKPGKGLILHSDLGTQYTSDEFKQFTKTKGIIQSFSRKGCPYDNAHIESFHATLKKEEVNHVRYLDFDSAKVAIFKFIEGWYNRKRIHGSLGFLTPQAFEDLSKQSA</sequence>
<dbReference type="PANTHER" id="PTHR46889">
    <property type="entry name" value="TRANSPOSASE INSF FOR INSERTION SEQUENCE IS3B-RELATED"/>
    <property type="match status" value="1"/>
</dbReference>
<dbReference type="PANTHER" id="PTHR46889:SF7">
    <property type="entry name" value="TRANSPOSASE FOR INSERTION SEQUENCE ELEMENT IS904"/>
    <property type="match status" value="1"/>
</dbReference>
<dbReference type="GO" id="GO:0004803">
    <property type="term" value="F:transposase activity"/>
    <property type="evidence" value="ECO:0007669"/>
    <property type="project" value="InterPro"/>
</dbReference>
<evidence type="ECO:0000256" key="1">
    <source>
        <dbReference type="ARBA" id="ARBA00002286"/>
    </source>
</evidence>
<dbReference type="Gene3D" id="1.10.10.60">
    <property type="entry name" value="Homeodomain-like"/>
    <property type="match status" value="1"/>
</dbReference>
<comment type="function">
    <text evidence="1">Involved in the transposition of the insertion sequence.</text>
</comment>
<dbReference type="SUPFAM" id="SSF46689">
    <property type="entry name" value="Homeodomain-like"/>
    <property type="match status" value="1"/>
</dbReference>
<evidence type="ECO:0000256" key="2">
    <source>
        <dbReference type="SAM" id="Coils"/>
    </source>
</evidence>
<dbReference type="InterPro" id="IPR012337">
    <property type="entry name" value="RNaseH-like_sf"/>
</dbReference>
<dbReference type="Pfam" id="PF01527">
    <property type="entry name" value="HTH_Tnp_1"/>
    <property type="match status" value="1"/>
</dbReference>
<dbReference type="GO" id="GO:0003677">
    <property type="term" value="F:DNA binding"/>
    <property type="evidence" value="ECO:0007669"/>
    <property type="project" value="InterPro"/>
</dbReference>
<feature type="coiled-coil region" evidence="2">
    <location>
        <begin position="59"/>
        <end position="86"/>
    </location>
</feature>
<keyword evidence="5" id="KW-1185">Reference proteome</keyword>
<dbReference type="AlphaFoldDB" id="A0A226BX02"/>
<keyword evidence="2" id="KW-0175">Coiled coil</keyword>
<evidence type="ECO:0000313" key="5">
    <source>
        <dbReference type="Proteomes" id="UP000214588"/>
    </source>
</evidence>
<proteinExistence type="predicted"/>
<dbReference type="InterPro" id="IPR002514">
    <property type="entry name" value="Transposase_8"/>
</dbReference>
<dbReference type="InterPro" id="IPR048020">
    <property type="entry name" value="Transpos_IS3"/>
</dbReference>
<dbReference type="InterPro" id="IPR025948">
    <property type="entry name" value="HTH-like_dom"/>
</dbReference>
<dbReference type="GO" id="GO:0015074">
    <property type="term" value="P:DNA integration"/>
    <property type="evidence" value="ECO:0007669"/>
    <property type="project" value="InterPro"/>
</dbReference>
<protein>
    <submittedName>
        <fullName evidence="4">IS3 family transposase</fullName>
    </submittedName>
</protein>
<dbReference type="Pfam" id="PF00665">
    <property type="entry name" value="rve"/>
    <property type="match status" value="1"/>
</dbReference>
<name>A0A226BX02_9FIRM</name>
<organism evidence="4 5">
    <name type="scientific">Natranaerobius trueperi</name>
    <dbReference type="NCBI Taxonomy" id="759412"/>
    <lineage>
        <taxon>Bacteria</taxon>
        <taxon>Bacillati</taxon>
        <taxon>Bacillota</taxon>
        <taxon>Clostridia</taxon>
        <taxon>Natranaerobiales</taxon>
        <taxon>Natranaerobiaceae</taxon>
        <taxon>Natranaerobius</taxon>
    </lineage>
</organism>
<reference evidence="4 5" key="1">
    <citation type="submission" date="2017-06" db="EMBL/GenBank/DDBJ databases">
        <title>Draft Genome Sequence of Natranaerobius trueperi halophilic, alkalithermophilic bacteria from soda lakes.</title>
        <authorList>
            <person name="Zhao B."/>
        </authorList>
    </citation>
    <scope>NUCLEOTIDE SEQUENCE [LARGE SCALE GENOMIC DNA]</scope>
    <source>
        <strain evidence="4 5">DSM 18760</strain>
    </source>
</reference>
<gene>
    <name evidence="4" type="ORF">CDO51_13030</name>
</gene>
<dbReference type="InterPro" id="IPR036397">
    <property type="entry name" value="RNaseH_sf"/>
</dbReference>
<feature type="domain" description="Integrase catalytic" evidence="3">
    <location>
        <begin position="210"/>
        <end position="375"/>
    </location>
</feature>
<dbReference type="Gene3D" id="3.30.420.10">
    <property type="entry name" value="Ribonuclease H-like superfamily/Ribonuclease H"/>
    <property type="match status" value="1"/>
</dbReference>
<dbReference type="Proteomes" id="UP000214588">
    <property type="component" value="Unassembled WGS sequence"/>
</dbReference>
<dbReference type="OrthoDB" id="9775203at2"/>
<dbReference type="InterPro" id="IPR001584">
    <property type="entry name" value="Integrase_cat-core"/>
</dbReference>
<comment type="caution">
    <text evidence="4">The sequence shown here is derived from an EMBL/GenBank/DDBJ whole genome shotgun (WGS) entry which is preliminary data.</text>
</comment>
<dbReference type="NCBIfam" id="NF033516">
    <property type="entry name" value="transpos_IS3"/>
    <property type="match status" value="1"/>
</dbReference>
<dbReference type="SUPFAM" id="SSF53098">
    <property type="entry name" value="Ribonuclease H-like"/>
    <property type="match status" value="1"/>
</dbReference>
<dbReference type="Pfam" id="PF13276">
    <property type="entry name" value="HTH_21"/>
    <property type="match status" value="1"/>
</dbReference>
<evidence type="ECO:0000259" key="3">
    <source>
        <dbReference type="PROSITE" id="PS50994"/>
    </source>
</evidence>
<dbReference type="Pfam" id="PF13333">
    <property type="entry name" value="rve_2"/>
    <property type="match status" value="1"/>
</dbReference>
<evidence type="ECO:0000313" key="4">
    <source>
        <dbReference type="EMBL" id="OWZ82637.1"/>
    </source>
</evidence>
<dbReference type="InterPro" id="IPR009057">
    <property type="entry name" value="Homeodomain-like_sf"/>
</dbReference>
<accession>A0A226BX02</accession>